<organism evidence="1 2">
    <name type="scientific">Lucilia cuprina</name>
    <name type="common">Green bottle fly</name>
    <name type="synonym">Australian sheep blowfly</name>
    <dbReference type="NCBI Taxonomy" id="7375"/>
    <lineage>
        <taxon>Eukaryota</taxon>
        <taxon>Metazoa</taxon>
        <taxon>Ecdysozoa</taxon>
        <taxon>Arthropoda</taxon>
        <taxon>Hexapoda</taxon>
        <taxon>Insecta</taxon>
        <taxon>Pterygota</taxon>
        <taxon>Neoptera</taxon>
        <taxon>Endopterygota</taxon>
        <taxon>Diptera</taxon>
        <taxon>Brachycera</taxon>
        <taxon>Muscomorpha</taxon>
        <taxon>Oestroidea</taxon>
        <taxon>Calliphoridae</taxon>
        <taxon>Luciliinae</taxon>
        <taxon>Lucilia</taxon>
    </lineage>
</organism>
<name>A0A0L0BN39_LUCCU</name>
<reference evidence="1 2" key="1">
    <citation type="journal article" date="2015" name="Nat. Commun.">
        <title>Lucilia cuprina genome unlocks parasitic fly biology to underpin future interventions.</title>
        <authorList>
            <person name="Anstead C.A."/>
            <person name="Korhonen P.K."/>
            <person name="Young N.D."/>
            <person name="Hall R.S."/>
            <person name="Jex A.R."/>
            <person name="Murali S.C."/>
            <person name="Hughes D.S."/>
            <person name="Lee S.F."/>
            <person name="Perry T."/>
            <person name="Stroehlein A.J."/>
            <person name="Ansell B.R."/>
            <person name="Breugelmans B."/>
            <person name="Hofmann A."/>
            <person name="Qu J."/>
            <person name="Dugan S."/>
            <person name="Lee S.L."/>
            <person name="Chao H."/>
            <person name="Dinh H."/>
            <person name="Han Y."/>
            <person name="Doddapaneni H.V."/>
            <person name="Worley K.C."/>
            <person name="Muzny D.M."/>
            <person name="Ioannidis P."/>
            <person name="Waterhouse R.M."/>
            <person name="Zdobnov E.M."/>
            <person name="James P.J."/>
            <person name="Bagnall N.H."/>
            <person name="Kotze A.C."/>
            <person name="Gibbs R.A."/>
            <person name="Richards S."/>
            <person name="Batterham P."/>
            <person name="Gasser R.B."/>
        </authorList>
    </citation>
    <scope>NUCLEOTIDE SEQUENCE [LARGE SCALE GENOMIC DNA]</scope>
    <source>
        <strain evidence="1 2">LS</strain>
        <tissue evidence="1">Full body</tissue>
    </source>
</reference>
<protein>
    <submittedName>
        <fullName evidence="1">Uncharacterized protein</fullName>
    </submittedName>
</protein>
<dbReference type="AlphaFoldDB" id="A0A0L0BN39"/>
<sequence>MDDQNDDSLLQVLLKSFNLEEAYQYLKAAKVTYKSLKYIQKEEIKEAIPPLGLRIEFREKLFKWKKQQFEIDDETISVDSKVDNWMSDEGFSGKRVLNKCLIDILKETAGGRAILEYRTKKLTIDQRDFLIKIRVPDFPLLVNEIVSIFPSEKEVQGYYFISRGCKGSPSGKLYFKYKNCRRKRGIFVSSVSSQDEAENTSEHIDEEIDESVATAFKASLNRDSSDWADVCEKWKRTYKIRELQNLNNIDFLQSWSKLCHAKASDLKENISRKPLCNSNK</sequence>
<dbReference type="Proteomes" id="UP000037069">
    <property type="component" value="Unassembled WGS sequence"/>
</dbReference>
<keyword evidence="2" id="KW-1185">Reference proteome</keyword>
<dbReference type="OrthoDB" id="8022339at2759"/>
<accession>A0A0L0BN39</accession>
<comment type="caution">
    <text evidence="1">The sequence shown here is derived from an EMBL/GenBank/DDBJ whole genome shotgun (WGS) entry which is preliminary data.</text>
</comment>
<gene>
    <name evidence="1" type="ORF">FF38_04430</name>
</gene>
<evidence type="ECO:0000313" key="1">
    <source>
        <dbReference type="EMBL" id="KNC20694.1"/>
    </source>
</evidence>
<evidence type="ECO:0000313" key="2">
    <source>
        <dbReference type="Proteomes" id="UP000037069"/>
    </source>
</evidence>
<proteinExistence type="predicted"/>
<dbReference type="EMBL" id="JRES01001706">
    <property type="protein sequence ID" value="KNC20694.1"/>
    <property type="molecule type" value="Genomic_DNA"/>
</dbReference>